<dbReference type="PANTHER" id="PTHR11675">
    <property type="entry name" value="N-ACETYLGALACTOSAMINYLTRANSFERASE"/>
    <property type="match status" value="1"/>
</dbReference>
<dbReference type="GO" id="GO:0004653">
    <property type="term" value="F:polypeptide N-acetylgalactosaminyltransferase activity"/>
    <property type="evidence" value="ECO:0007669"/>
    <property type="project" value="TreeGrafter"/>
</dbReference>
<dbReference type="GO" id="GO:0005794">
    <property type="term" value="C:Golgi apparatus"/>
    <property type="evidence" value="ECO:0007669"/>
    <property type="project" value="TreeGrafter"/>
</dbReference>
<feature type="chain" id="PRO_5005193106" description="Glycosyltransferase 2-like domain-containing protein" evidence="3">
    <location>
        <begin position="23"/>
        <end position="773"/>
    </location>
</feature>
<dbReference type="PANTHER" id="PTHR11675:SF126">
    <property type="entry name" value="RICIN B LECTIN DOMAIN-CONTAINING PROTEIN"/>
    <property type="match status" value="1"/>
</dbReference>
<dbReference type="InterPro" id="IPR035992">
    <property type="entry name" value="Ricin_B-like_lectins"/>
</dbReference>
<evidence type="ECO:0000256" key="1">
    <source>
        <dbReference type="ARBA" id="ARBA00023157"/>
    </source>
</evidence>
<dbReference type="InterPro" id="IPR001173">
    <property type="entry name" value="Glyco_trans_2-like"/>
</dbReference>
<dbReference type="InterPro" id="IPR029044">
    <property type="entry name" value="Nucleotide-diphossugar_trans"/>
</dbReference>
<sequence length="773" mass="84929">MQFTFLVAGVLWLLLHFFFVKELSEKHRPQLPSFGAFKRVNDLTMQLSEERDKALAPNQPAPPQQAGPLPPSPGGAGGRGPFPPPSDAAGGVQRGPPSPEMFVAAEEGKPFPQIMPPPEAPPAPVVVYEGQGPERMHGIKIGVGTDGNALWSPEPKPVNQDVRKALAQGGGFNLALSNSISLNRPVSDMRDNLCAGYVEKISATARLPRTSVIFVFFNEPLSTLMRSVHSVFNRTPPELLEEIILVDDGSDIDWIKSVEKGGTGELEKYIREGLPKTRLLRLPERRGLVAARLMGIENAKAETFVILDSHIEVQPGWAEPLMHRLMGEDGRTRVVMPMIDGTDAQTFKHTKGGIGCTLGFIWKVIEHAVPEQQKDLKLRSSAIDPIPSPAMAGGLFAANTKYFLEAGGYDPLFLYWGTENLELLWQCGGSLECSPCSRVFHVFRQGGAGYSIPGNAVTINRMRTTAIWMDELGELARAVLGRPQLDIGALDDRIQMRKEQKCKNFNWFMKEIWPESYVREIADVPFLGMLRNKGQQVCLEPSSGSPGGSVRERPCPSEDYLVSSGAKEHLLANSQRYVDFHRGPAWMYFRNPGHIMPVKNDEACLQHRGSDPTHAKEKDEIYMEWCQQNQQIWEWRPVVPSEGPLTDDANYQEGLLGYKRWHNVQPSQDMCLAVLAEGEMNTRGSSRVAMKKCNAADPSQVWQWERFARDADLGLKLLAGGKQVAPLEMLGGGGQILSGPGAGGPAGSGGGIKPASAGEQIDVFRQRGKPPVS</sequence>
<gene>
    <name evidence="5" type="ORF">Cvel_2495</name>
</gene>
<dbReference type="VEuPathDB" id="CryptoDB:Cvel_2495"/>
<dbReference type="PROSITE" id="PS50231">
    <property type="entry name" value="RICIN_B_LECTIN"/>
    <property type="match status" value="1"/>
</dbReference>
<keyword evidence="1" id="KW-1015">Disulfide bond</keyword>
<proteinExistence type="predicted"/>
<dbReference type="SUPFAM" id="SSF50370">
    <property type="entry name" value="Ricin B-like lectins"/>
    <property type="match status" value="1"/>
</dbReference>
<dbReference type="PhylomeDB" id="A0A0G4IFU8"/>
<feature type="region of interest" description="Disordered" evidence="2">
    <location>
        <begin position="738"/>
        <end position="773"/>
    </location>
</feature>
<protein>
    <recommendedName>
        <fullName evidence="4">Glycosyltransferase 2-like domain-containing protein</fullName>
    </recommendedName>
</protein>
<name>A0A0G4IFU8_9ALVE</name>
<evidence type="ECO:0000256" key="2">
    <source>
        <dbReference type="SAM" id="MobiDB-lite"/>
    </source>
</evidence>
<evidence type="ECO:0000259" key="4">
    <source>
        <dbReference type="Pfam" id="PF00535"/>
    </source>
</evidence>
<feature type="signal peptide" evidence="3">
    <location>
        <begin position="1"/>
        <end position="22"/>
    </location>
</feature>
<dbReference type="SUPFAM" id="SSF53448">
    <property type="entry name" value="Nucleotide-diphospho-sugar transferases"/>
    <property type="match status" value="1"/>
</dbReference>
<keyword evidence="3" id="KW-0732">Signal</keyword>
<feature type="compositionally biased region" description="Pro residues" evidence="2">
    <location>
        <begin position="59"/>
        <end position="73"/>
    </location>
</feature>
<feature type="domain" description="Glycosyltransferase 2-like" evidence="4">
    <location>
        <begin position="211"/>
        <end position="348"/>
    </location>
</feature>
<dbReference type="GO" id="GO:0006493">
    <property type="term" value="P:protein O-linked glycosylation"/>
    <property type="evidence" value="ECO:0007669"/>
    <property type="project" value="TreeGrafter"/>
</dbReference>
<organism evidence="5">
    <name type="scientific">Chromera velia CCMP2878</name>
    <dbReference type="NCBI Taxonomy" id="1169474"/>
    <lineage>
        <taxon>Eukaryota</taxon>
        <taxon>Sar</taxon>
        <taxon>Alveolata</taxon>
        <taxon>Colpodellida</taxon>
        <taxon>Chromeraceae</taxon>
        <taxon>Chromera</taxon>
    </lineage>
</organism>
<dbReference type="EMBL" id="CDMZ01005942">
    <property type="protein sequence ID" value="CEM56101.1"/>
    <property type="molecule type" value="Genomic_DNA"/>
</dbReference>
<feature type="region of interest" description="Disordered" evidence="2">
    <location>
        <begin position="50"/>
        <end position="103"/>
    </location>
</feature>
<dbReference type="AlphaFoldDB" id="A0A0G4IFU8"/>
<dbReference type="Gene3D" id="3.90.550.10">
    <property type="entry name" value="Spore Coat Polysaccharide Biosynthesis Protein SpsA, Chain A"/>
    <property type="match status" value="1"/>
</dbReference>
<feature type="compositionally biased region" description="Gly residues" evidence="2">
    <location>
        <begin position="738"/>
        <end position="752"/>
    </location>
</feature>
<reference evidence="5" key="1">
    <citation type="submission" date="2014-11" db="EMBL/GenBank/DDBJ databases">
        <authorList>
            <person name="Otto D Thomas"/>
            <person name="Naeem Raeece"/>
        </authorList>
    </citation>
    <scope>NUCLEOTIDE SEQUENCE</scope>
</reference>
<dbReference type="Pfam" id="PF00535">
    <property type="entry name" value="Glycos_transf_2"/>
    <property type="match status" value="1"/>
</dbReference>
<accession>A0A0G4IFU8</accession>
<evidence type="ECO:0000256" key="3">
    <source>
        <dbReference type="SAM" id="SignalP"/>
    </source>
</evidence>
<evidence type="ECO:0000313" key="5">
    <source>
        <dbReference type="EMBL" id="CEM56101.1"/>
    </source>
</evidence>